<dbReference type="EMBL" id="LSRX01000693">
    <property type="protein sequence ID" value="OLP90813.1"/>
    <property type="molecule type" value="Genomic_DNA"/>
</dbReference>
<dbReference type="OrthoDB" id="432983at2759"/>
<evidence type="ECO:0000313" key="4">
    <source>
        <dbReference type="Proteomes" id="UP000186817"/>
    </source>
</evidence>
<sequence length="648" mass="71344">MSPRYLFADLEEVQLQADVVTHLQLQSLEVGSVKPDAVLYGAAAPSIRSALAPEAVSGKVPWVSFRMKSMSRTMLLGINRAGMRANSPTQYLRAAQPPSDTIAHVLLPLNLQGAKVIIYNAAISACQRGFAWVEAVSLLASAEEHHVTPDIISYNATICATGQKDLAALEQRKLWQKALAILQSMEAWISLNSAISVCESATAWQQVAVEMLLAVSEMQALLLWLDVGDRGLKPTVIVLPNVVAYNASISACEKSEQWQRAVHLLEEMFLQQTQVDEISYNSAISACEKAGRWPQALQLLADALRQEVPIDIITINAAISSCGKCGQWRRGFHLLQEVQRLRLEADVVTFTAAMGACEKAAEWLQAICLLEEMDVGQIQPNVVTYNSAISACEKAAQWQHALVLLNSVESMHCLQPMLNVTLAIFAFAVISFSATISACEKASEWLQALHILCTMEAALVILADSLTQKLRGNVVVYNVAIAACGAEEQWELALGLLSHLCLCGPPPTAITFNSLIASCGRAFAWQWALQLLSEVELNELEPSMVTYSAALTVCEKARRWEDAAQVLHNLEDAVCSRLISFDPQLPDCRRDASERRLSTRRPSWRNPAALFQQALLYSELLALRSPRKSPGIPWMLNRRSRPPHTKDR</sequence>
<proteinExistence type="predicted"/>
<dbReference type="Gene3D" id="1.25.40.10">
    <property type="entry name" value="Tetratricopeptide repeat domain"/>
    <property type="match status" value="3"/>
</dbReference>
<evidence type="ECO:0000313" key="3">
    <source>
        <dbReference type="EMBL" id="OLP90813.1"/>
    </source>
</evidence>
<dbReference type="PANTHER" id="PTHR47447">
    <property type="entry name" value="OS03G0856100 PROTEIN"/>
    <property type="match status" value="1"/>
</dbReference>
<keyword evidence="1" id="KW-0677">Repeat</keyword>
<evidence type="ECO:0000256" key="2">
    <source>
        <dbReference type="PROSITE-ProRule" id="PRU00708"/>
    </source>
</evidence>
<protein>
    <submittedName>
        <fullName evidence="3">Pentatricopeptide repeat-containing protein, chloroplastic</fullName>
    </submittedName>
</protein>
<reference evidence="3 4" key="1">
    <citation type="submission" date="2016-02" db="EMBL/GenBank/DDBJ databases">
        <title>Genome analysis of coral dinoflagellate symbionts highlights evolutionary adaptations to a symbiotic lifestyle.</title>
        <authorList>
            <person name="Aranda M."/>
            <person name="Li Y."/>
            <person name="Liew Y.J."/>
            <person name="Baumgarten S."/>
            <person name="Simakov O."/>
            <person name="Wilson M."/>
            <person name="Piel J."/>
            <person name="Ashoor H."/>
            <person name="Bougouffa S."/>
            <person name="Bajic V.B."/>
            <person name="Ryu T."/>
            <person name="Ravasi T."/>
            <person name="Bayer T."/>
            <person name="Micklem G."/>
            <person name="Kim H."/>
            <person name="Bhak J."/>
            <person name="Lajeunesse T.C."/>
            <person name="Voolstra C.R."/>
        </authorList>
    </citation>
    <scope>NUCLEOTIDE SEQUENCE [LARGE SCALE GENOMIC DNA]</scope>
    <source>
        <strain evidence="3 4">CCMP2467</strain>
    </source>
</reference>
<evidence type="ECO:0000256" key="1">
    <source>
        <dbReference type="ARBA" id="ARBA00022737"/>
    </source>
</evidence>
<feature type="repeat" description="PPR" evidence="2">
    <location>
        <begin position="276"/>
        <end position="310"/>
    </location>
</feature>
<accession>A0A1Q9D6K6</accession>
<dbReference type="Proteomes" id="UP000186817">
    <property type="component" value="Unassembled WGS sequence"/>
</dbReference>
<dbReference type="AlphaFoldDB" id="A0A1Q9D6K6"/>
<dbReference type="PANTHER" id="PTHR47447:SF17">
    <property type="entry name" value="OS12G0638900 PROTEIN"/>
    <property type="match status" value="1"/>
</dbReference>
<dbReference type="PROSITE" id="PS51375">
    <property type="entry name" value="PPR"/>
    <property type="match status" value="2"/>
</dbReference>
<feature type="repeat" description="PPR" evidence="2">
    <location>
        <begin position="311"/>
        <end position="345"/>
    </location>
</feature>
<organism evidence="3 4">
    <name type="scientific">Symbiodinium microadriaticum</name>
    <name type="common">Dinoflagellate</name>
    <name type="synonym">Zooxanthella microadriatica</name>
    <dbReference type="NCBI Taxonomy" id="2951"/>
    <lineage>
        <taxon>Eukaryota</taxon>
        <taxon>Sar</taxon>
        <taxon>Alveolata</taxon>
        <taxon>Dinophyceae</taxon>
        <taxon>Suessiales</taxon>
        <taxon>Symbiodiniaceae</taxon>
        <taxon>Symbiodinium</taxon>
    </lineage>
</organism>
<dbReference type="Pfam" id="PF13041">
    <property type="entry name" value="PPR_2"/>
    <property type="match status" value="2"/>
</dbReference>
<keyword evidence="4" id="KW-1185">Reference proteome</keyword>
<comment type="caution">
    <text evidence="3">The sequence shown here is derived from an EMBL/GenBank/DDBJ whole genome shotgun (WGS) entry which is preliminary data.</text>
</comment>
<dbReference type="Pfam" id="PF01535">
    <property type="entry name" value="PPR"/>
    <property type="match status" value="2"/>
</dbReference>
<dbReference type="InterPro" id="IPR002885">
    <property type="entry name" value="PPR_rpt"/>
</dbReference>
<gene>
    <name evidence="3" type="ORF">AK812_SmicGene27567</name>
</gene>
<name>A0A1Q9D6K6_SYMMI</name>
<dbReference type="InterPro" id="IPR011990">
    <property type="entry name" value="TPR-like_helical_dom_sf"/>
</dbReference>